<dbReference type="InterPro" id="IPR038885">
    <property type="entry name" value="PLB1"/>
</dbReference>
<feature type="chain" id="PRO_5045514764" evidence="1">
    <location>
        <begin position="19"/>
        <end position="402"/>
    </location>
</feature>
<feature type="signal peptide" evidence="1">
    <location>
        <begin position="1"/>
        <end position="18"/>
    </location>
</feature>
<dbReference type="SUPFAM" id="SSF52266">
    <property type="entry name" value="SGNH hydrolase"/>
    <property type="match status" value="1"/>
</dbReference>
<gene>
    <name evidence="3" type="primary">LOC101858065</name>
</gene>
<sequence>MKSFALGVCLCLLSAVFSARIKPDFARREAEIVGRLLELSKNETFLRLYQDTFLGEPQAREPFACPIIPPSPSVPTSVHELRPGDVKLVAALGDSLTAGRGSSGGIVGLLIDYRGLSWSVGGDGSIEDTRTLANVLRQYNPDLKGFSTGVGGPNSDAAHLNVAVTGDESHELMAQATDLVDKLQSDSSVDFNNDWKVITVFIGGNDLCAACTDEAKYSVEKYKENLQETLDYLHSNVPRAFVNLVEVLNIEIAKDLAEGLVCQAIHGFLCTCATNPSSPEAEQQLVELKNQYQGAARDLASSGRYDTKDDFTVVLQPFYRDTYLPYKPDGTIDYSYFASDCFHHSKKGQEATGGALWNNMVEPVGEKRLNWMPEEPLECPTEDSPYLYTAKNSPSMKVVGSQ</sequence>
<reference evidence="3" key="1">
    <citation type="submission" date="2025-08" db="UniProtKB">
        <authorList>
            <consortium name="RefSeq"/>
        </authorList>
    </citation>
    <scope>IDENTIFICATION</scope>
</reference>
<dbReference type="InterPro" id="IPR001087">
    <property type="entry name" value="GDSL"/>
</dbReference>
<dbReference type="PANTHER" id="PTHR21325">
    <property type="entry name" value="PHOSPHOLIPASE B, PLB1"/>
    <property type="match status" value="1"/>
</dbReference>
<dbReference type="RefSeq" id="XP_035828409.1">
    <property type="nucleotide sequence ID" value="XM_035972516.1"/>
</dbReference>
<dbReference type="CDD" id="cd01824">
    <property type="entry name" value="Phospholipase_B_like"/>
    <property type="match status" value="1"/>
</dbReference>
<dbReference type="PANTHER" id="PTHR21325:SF31">
    <property type="entry name" value="GH22081P-RELATED"/>
    <property type="match status" value="1"/>
</dbReference>
<dbReference type="Gene3D" id="3.40.50.1110">
    <property type="entry name" value="SGNH hydrolase"/>
    <property type="match status" value="1"/>
</dbReference>
<name>A0ABM1W166_APLCA</name>
<protein>
    <submittedName>
        <fullName evidence="3">Phospholipase B1, membrane-associated</fullName>
    </submittedName>
</protein>
<proteinExistence type="predicted"/>
<evidence type="ECO:0000256" key="1">
    <source>
        <dbReference type="SAM" id="SignalP"/>
    </source>
</evidence>
<dbReference type="Pfam" id="PF00657">
    <property type="entry name" value="Lipase_GDSL"/>
    <property type="match status" value="1"/>
</dbReference>
<dbReference type="GeneID" id="101858065"/>
<accession>A0ABM1W166</accession>
<dbReference type="InterPro" id="IPR036514">
    <property type="entry name" value="SGNH_hydro_sf"/>
</dbReference>
<keyword evidence="1" id="KW-0732">Signal</keyword>
<evidence type="ECO:0000313" key="3">
    <source>
        <dbReference type="RefSeq" id="XP_035828409.1"/>
    </source>
</evidence>
<keyword evidence="2" id="KW-1185">Reference proteome</keyword>
<organism evidence="2 3">
    <name type="scientific">Aplysia californica</name>
    <name type="common">California sea hare</name>
    <dbReference type="NCBI Taxonomy" id="6500"/>
    <lineage>
        <taxon>Eukaryota</taxon>
        <taxon>Metazoa</taxon>
        <taxon>Spiralia</taxon>
        <taxon>Lophotrochozoa</taxon>
        <taxon>Mollusca</taxon>
        <taxon>Gastropoda</taxon>
        <taxon>Heterobranchia</taxon>
        <taxon>Euthyneura</taxon>
        <taxon>Tectipleura</taxon>
        <taxon>Aplysiida</taxon>
        <taxon>Aplysioidea</taxon>
        <taxon>Aplysiidae</taxon>
        <taxon>Aplysia</taxon>
    </lineage>
</organism>
<dbReference type="Proteomes" id="UP000694888">
    <property type="component" value="Unplaced"/>
</dbReference>
<dbReference type="InterPro" id="IPR035547">
    <property type="entry name" value="Phospholipase_B"/>
</dbReference>
<evidence type="ECO:0000313" key="2">
    <source>
        <dbReference type="Proteomes" id="UP000694888"/>
    </source>
</evidence>